<proteinExistence type="predicted"/>
<dbReference type="InterPro" id="IPR027417">
    <property type="entry name" value="P-loop_NTPase"/>
</dbReference>
<keyword evidence="1" id="KW-0547">Nucleotide-binding</keyword>
<reference evidence="1 2" key="1">
    <citation type="submission" date="2014-06" db="EMBL/GenBank/DDBJ databases">
        <authorList>
            <person name="Teng J.L."/>
            <person name="Huang Y."/>
            <person name="Tse H."/>
            <person name="Lau S.K."/>
            <person name="Woo P.C."/>
        </authorList>
    </citation>
    <scope>NUCLEOTIDE SEQUENCE [LARGE SCALE GENOMIC DNA]</scope>
    <source>
        <strain evidence="1 2">HKU4</strain>
    </source>
</reference>
<comment type="caution">
    <text evidence="1">The sequence shown here is derived from an EMBL/GenBank/DDBJ whole genome shotgun (WGS) entry which is preliminary data.</text>
</comment>
<organism evidence="1 2">
    <name type="scientific">Streptococcus sinensis</name>
    <dbReference type="NCBI Taxonomy" id="176090"/>
    <lineage>
        <taxon>Bacteria</taxon>
        <taxon>Bacillati</taxon>
        <taxon>Bacillota</taxon>
        <taxon>Bacilli</taxon>
        <taxon>Lactobacillales</taxon>
        <taxon>Streptococcaceae</taxon>
        <taxon>Streptococcus</taxon>
    </lineage>
</organism>
<keyword evidence="2" id="KW-1185">Reference proteome</keyword>
<gene>
    <name evidence="1" type="ORF">SSIN_0477</name>
</gene>
<dbReference type="SUPFAM" id="SSF52540">
    <property type="entry name" value="P-loop containing nucleoside triphosphate hydrolases"/>
    <property type="match status" value="1"/>
</dbReference>
<sequence length="63" mass="7044">MQRFNQKGASIFLVAHDANVATYADKVLLILDGRIKKEIQFDPATSQAEHHQLILAELNQIGI</sequence>
<protein>
    <submittedName>
        <fullName evidence="1">ABC transporter ATP-binding protein YvcR</fullName>
    </submittedName>
</protein>
<evidence type="ECO:0000313" key="2">
    <source>
        <dbReference type="Proteomes" id="UP000030019"/>
    </source>
</evidence>
<name>A0A0A0DIG4_9STRE</name>
<accession>A0A0A0DIG4</accession>
<keyword evidence="1" id="KW-0067">ATP-binding</keyword>
<dbReference type="STRING" id="176090.SSIN_0477"/>
<dbReference type="EMBL" id="JPEN01000038">
    <property type="protein sequence ID" value="KGM37683.1"/>
    <property type="molecule type" value="Genomic_DNA"/>
</dbReference>
<dbReference type="GO" id="GO:0005524">
    <property type="term" value="F:ATP binding"/>
    <property type="evidence" value="ECO:0007669"/>
    <property type="project" value="UniProtKB-KW"/>
</dbReference>
<dbReference type="PATRIC" id="fig|176090.4.peg.470"/>
<dbReference type="Proteomes" id="UP000030019">
    <property type="component" value="Unassembled WGS sequence"/>
</dbReference>
<dbReference type="AlphaFoldDB" id="A0A0A0DIG4"/>
<evidence type="ECO:0000313" key="1">
    <source>
        <dbReference type="EMBL" id="KGM37683.1"/>
    </source>
</evidence>